<dbReference type="GO" id="GO:0008017">
    <property type="term" value="F:microtubule binding"/>
    <property type="evidence" value="ECO:0007669"/>
    <property type="project" value="InterPro"/>
</dbReference>
<evidence type="ECO:0000259" key="7">
    <source>
        <dbReference type="PROSITE" id="PS50067"/>
    </source>
</evidence>
<feature type="binding site" evidence="3">
    <location>
        <begin position="126"/>
        <end position="133"/>
    </location>
    <ligand>
        <name>ATP</name>
        <dbReference type="ChEBI" id="CHEBI:30616"/>
    </ligand>
</feature>
<dbReference type="PROSITE" id="PS00411">
    <property type="entry name" value="KINESIN_MOTOR_1"/>
    <property type="match status" value="1"/>
</dbReference>
<dbReference type="Pfam" id="PF00225">
    <property type="entry name" value="Kinesin"/>
    <property type="match status" value="1"/>
</dbReference>
<proteinExistence type="inferred from homology"/>
<dbReference type="OrthoDB" id="3176171at2759"/>
<dbReference type="InterPro" id="IPR019821">
    <property type="entry name" value="Kinesin_motor_CS"/>
</dbReference>
<keyword evidence="3 4" id="KW-0505">Motor protein</keyword>
<accession>A0A024FVU9</accession>
<name>A0A024FVU9_9STRA</name>
<organism evidence="8 9">
    <name type="scientific">Albugo candida</name>
    <dbReference type="NCBI Taxonomy" id="65357"/>
    <lineage>
        <taxon>Eukaryota</taxon>
        <taxon>Sar</taxon>
        <taxon>Stramenopiles</taxon>
        <taxon>Oomycota</taxon>
        <taxon>Peronosporomycetes</taxon>
        <taxon>Albuginales</taxon>
        <taxon>Albuginaceae</taxon>
        <taxon>Albugo</taxon>
    </lineage>
</organism>
<keyword evidence="5" id="KW-0175">Coiled coil</keyword>
<dbReference type="GO" id="GO:0005874">
    <property type="term" value="C:microtubule"/>
    <property type="evidence" value="ECO:0007669"/>
    <property type="project" value="UniProtKB-KW"/>
</dbReference>
<dbReference type="InterPro" id="IPR027640">
    <property type="entry name" value="Kinesin-like_fam"/>
</dbReference>
<dbReference type="InParanoid" id="A0A024FVU9"/>
<comment type="caution">
    <text evidence="8">The sequence shown here is derived from an EMBL/GenBank/DDBJ whole genome shotgun (WGS) entry which is preliminary data.</text>
</comment>
<feature type="region of interest" description="Disordered" evidence="6">
    <location>
        <begin position="1"/>
        <end position="24"/>
    </location>
</feature>
<dbReference type="InterPro" id="IPR027417">
    <property type="entry name" value="P-loop_NTPase"/>
</dbReference>
<dbReference type="Proteomes" id="UP000053237">
    <property type="component" value="Unassembled WGS sequence"/>
</dbReference>
<gene>
    <name evidence="8" type="ORF">BN9_127050</name>
</gene>
<evidence type="ECO:0000256" key="5">
    <source>
        <dbReference type="SAM" id="Coils"/>
    </source>
</evidence>
<evidence type="ECO:0000256" key="3">
    <source>
        <dbReference type="PROSITE-ProRule" id="PRU00283"/>
    </source>
</evidence>
<dbReference type="PRINTS" id="PR00380">
    <property type="entry name" value="KINESINHEAVY"/>
</dbReference>
<comment type="similarity">
    <text evidence="3 4">Belongs to the TRAFAC class myosin-kinesin ATPase superfamily. Kinesin family.</text>
</comment>
<dbReference type="InterPro" id="IPR036961">
    <property type="entry name" value="Kinesin_motor_dom_sf"/>
</dbReference>
<feature type="compositionally biased region" description="Low complexity" evidence="6">
    <location>
        <begin position="767"/>
        <end position="781"/>
    </location>
</feature>
<feature type="compositionally biased region" description="Basic and acidic residues" evidence="6">
    <location>
        <begin position="747"/>
        <end position="759"/>
    </location>
</feature>
<protein>
    <recommendedName>
        <fullName evidence="4">Kinesin-like protein</fullName>
    </recommendedName>
</protein>
<dbReference type="GO" id="GO:0003777">
    <property type="term" value="F:microtubule motor activity"/>
    <property type="evidence" value="ECO:0007669"/>
    <property type="project" value="InterPro"/>
</dbReference>
<keyword evidence="4" id="KW-0493">Microtubule</keyword>
<feature type="compositionally biased region" description="Basic and acidic residues" evidence="6">
    <location>
        <begin position="1"/>
        <end position="11"/>
    </location>
</feature>
<reference evidence="8 9" key="1">
    <citation type="submission" date="2012-05" db="EMBL/GenBank/DDBJ databases">
        <title>Recombination and specialization in a pathogen metapopulation.</title>
        <authorList>
            <person name="Gardiner A."/>
            <person name="Kemen E."/>
            <person name="Schultz-Larsen T."/>
            <person name="MacLean D."/>
            <person name="Van Oosterhout C."/>
            <person name="Jones J.D.G."/>
        </authorList>
    </citation>
    <scope>NUCLEOTIDE SEQUENCE [LARGE SCALE GENOMIC DNA]</scope>
    <source>
        <strain evidence="8 9">Ac Nc2</strain>
    </source>
</reference>
<dbReference type="GO" id="GO:0005524">
    <property type="term" value="F:ATP binding"/>
    <property type="evidence" value="ECO:0007669"/>
    <property type="project" value="UniProtKB-UniRule"/>
</dbReference>
<dbReference type="Pfam" id="PF23735">
    <property type="entry name" value="KIF9"/>
    <property type="match status" value="1"/>
</dbReference>
<dbReference type="Gene3D" id="3.40.850.10">
    <property type="entry name" value="Kinesin motor domain"/>
    <property type="match status" value="1"/>
</dbReference>
<keyword evidence="9" id="KW-1185">Reference proteome</keyword>
<evidence type="ECO:0000313" key="8">
    <source>
        <dbReference type="EMBL" id="CCI11298.1"/>
    </source>
</evidence>
<evidence type="ECO:0000256" key="2">
    <source>
        <dbReference type="ARBA" id="ARBA00022840"/>
    </source>
</evidence>
<evidence type="ECO:0000313" key="9">
    <source>
        <dbReference type="Proteomes" id="UP000053237"/>
    </source>
</evidence>
<dbReference type="PROSITE" id="PS50067">
    <property type="entry name" value="KINESIN_MOTOR_2"/>
    <property type="match status" value="1"/>
</dbReference>
<dbReference type="AlphaFoldDB" id="A0A024FVU9"/>
<dbReference type="PANTHER" id="PTHR47968:SF67">
    <property type="entry name" value="KINESIN MOTOR DOMAIN-CONTAINING PROTEIN"/>
    <property type="match status" value="1"/>
</dbReference>
<feature type="region of interest" description="Disordered" evidence="6">
    <location>
        <begin position="747"/>
        <end position="781"/>
    </location>
</feature>
<dbReference type="InterPro" id="IPR056524">
    <property type="entry name" value="KIF6/9_C"/>
</dbReference>
<sequence>MPSPYEFDKTQAGENDCVSVSDTTDTSSVNLSQIESDSNIRIYLRIKPSRRPSGYFHWDEELNAFKYEIPKDNAAGLIDNSRTNFNFRFDSVIGVDAKQAEVFDRVGRPCVDNALDGFNSTVFAYGQTGSGKTFTITGGAERYEDRGLIPRTLAMIFETMKKQPDRQFQVYISYLEIYNNQGYDLLDPGHESTKSLEDLPRVSMMEDEDGNCHLRNLSMHLVNAEEDALNLLFLGDTNRAVSETPMNLASSRSHCIFTVSLESRRAGATEIVLRSKLHLVDLAGSERAHKTGAKGQLLREATYINTSLHYLEMVIVALHEKSTKGRGHIPYRNSMMTSVLRDSLGGNCKTVMVATVSAEKEQTDESISTCRFAQRVARVRNDAHLNEELDPHVVIRQLKAQLASLQEELSILRGDVREGDELKDYEREKLYARCEDFVNDTAPDARLCMGEFTYAKMRACFEILKGQAKGTPRVESSPEAGAPTKLSKARINGNQELVSRIEELEQLVLQRDNEIGIMVNMIKEQDPGAAARLLDEKRAMQAQGRAQGAKLCKQTPAEAKSSFRPDNAVLNDPAKAFEAYKAQYPNNDAIRDNKILLKKKYDQAKELASHVNEARNQIKCLTASIEKLRKQQAIAQEGLVSADSTASSVSSLQAEEYNIKEQVDTYKAQYKQGFNQLSELKVEIQHLQKLLEMSRIKLQKDFDLWYQKQGKGLILAEKIANDGVDVALKSEAKAEYRDNQTDITHESVKDLAKSSDSKLRSSRTMKNKSNNNDANSNSSVNDDVNEFYEALAILKRRK</sequence>
<feature type="coiled-coil region" evidence="5">
    <location>
        <begin position="597"/>
        <end position="631"/>
    </location>
</feature>
<evidence type="ECO:0000256" key="6">
    <source>
        <dbReference type="SAM" id="MobiDB-lite"/>
    </source>
</evidence>
<dbReference type="EMBL" id="CAIX01000911">
    <property type="protein sequence ID" value="CCI11298.1"/>
    <property type="molecule type" value="Genomic_DNA"/>
</dbReference>
<feature type="domain" description="Kinesin motor" evidence="7">
    <location>
        <begin position="39"/>
        <end position="379"/>
    </location>
</feature>
<dbReference type="GO" id="GO:0007018">
    <property type="term" value="P:microtubule-based movement"/>
    <property type="evidence" value="ECO:0007669"/>
    <property type="project" value="InterPro"/>
</dbReference>
<dbReference type="SMART" id="SM00129">
    <property type="entry name" value="KISc"/>
    <property type="match status" value="1"/>
</dbReference>
<dbReference type="PANTHER" id="PTHR47968">
    <property type="entry name" value="CENTROMERE PROTEIN E"/>
    <property type="match status" value="1"/>
</dbReference>
<dbReference type="STRING" id="65357.A0A024FVU9"/>
<dbReference type="SUPFAM" id="SSF52540">
    <property type="entry name" value="P-loop containing nucleoside triphosphate hydrolases"/>
    <property type="match status" value="1"/>
</dbReference>
<dbReference type="InterPro" id="IPR001752">
    <property type="entry name" value="Kinesin_motor_dom"/>
</dbReference>
<keyword evidence="1 3" id="KW-0547">Nucleotide-binding</keyword>
<evidence type="ECO:0000256" key="1">
    <source>
        <dbReference type="ARBA" id="ARBA00022741"/>
    </source>
</evidence>
<keyword evidence="2 3" id="KW-0067">ATP-binding</keyword>
<evidence type="ECO:0000256" key="4">
    <source>
        <dbReference type="RuleBase" id="RU000394"/>
    </source>
</evidence>